<accession>A0A2H0UDZ8</accession>
<dbReference type="Proteomes" id="UP000229344">
    <property type="component" value="Unassembled WGS sequence"/>
</dbReference>
<sequence>MNSNWDTFQEKYRAAPPHIQNIIDSDVILLFVRKIKSACDLPVLKTDDLIILVSDCVLGIQKPEELFNSEIFAAVSAEKRGKVIDMINDFVKNPPSVPTSAADPVEIAPVAALDQDSANVTQSEPPKTPSPGPTQLPQRYMKPLTEMPRYDDKGRR</sequence>
<protein>
    <submittedName>
        <fullName evidence="2">Uncharacterized protein</fullName>
    </submittedName>
</protein>
<dbReference type="EMBL" id="PFBI01000006">
    <property type="protein sequence ID" value="PIR84607.1"/>
    <property type="molecule type" value="Genomic_DNA"/>
</dbReference>
<gene>
    <name evidence="2" type="ORF">COU16_03475</name>
</gene>
<organism evidence="2 3">
    <name type="scientific">Candidatus Kaiserbacteria bacterium CG10_big_fil_rev_8_21_14_0_10_47_16</name>
    <dbReference type="NCBI Taxonomy" id="1974608"/>
    <lineage>
        <taxon>Bacteria</taxon>
        <taxon>Candidatus Kaiseribacteriota</taxon>
    </lineage>
</organism>
<feature type="region of interest" description="Disordered" evidence="1">
    <location>
        <begin position="113"/>
        <end position="156"/>
    </location>
</feature>
<evidence type="ECO:0000313" key="2">
    <source>
        <dbReference type="EMBL" id="PIR84607.1"/>
    </source>
</evidence>
<name>A0A2H0UDZ8_9BACT</name>
<comment type="caution">
    <text evidence="2">The sequence shown here is derived from an EMBL/GenBank/DDBJ whole genome shotgun (WGS) entry which is preliminary data.</text>
</comment>
<evidence type="ECO:0000256" key="1">
    <source>
        <dbReference type="SAM" id="MobiDB-lite"/>
    </source>
</evidence>
<dbReference type="AlphaFoldDB" id="A0A2H0UDZ8"/>
<reference evidence="3" key="1">
    <citation type="submission" date="2017-09" db="EMBL/GenBank/DDBJ databases">
        <title>Depth-based differentiation of microbial function through sediment-hosted aquifers and enrichment of novel symbionts in the deep terrestrial subsurface.</title>
        <authorList>
            <person name="Probst A.J."/>
            <person name="Ladd B."/>
            <person name="Jarett J.K."/>
            <person name="Geller-Mcgrath D.E."/>
            <person name="Sieber C.M.K."/>
            <person name="Emerson J.B."/>
            <person name="Anantharaman K."/>
            <person name="Thomas B.C."/>
            <person name="Malmstrom R."/>
            <person name="Stieglmeier M."/>
            <person name="Klingl A."/>
            <person name="Woyke T."/>
            <person name="Ryan C.M."/>
            <person name="Banfield J.F."/>
        </authorList>
    </citation>
    <scope>NUCLEOTIDE SEQUENCE [LARGE SCALE GENOMIC DNA]</scope>
</reference>
<proteinExistence type="predicted"/>
<feature type="compositionally biased region" description="Polar residues" evidence="1">
    <location>
        <begin position="116"/>
        <end position="125"/>
    </location>
</feature>
<evidence type="ECO:0000313" key="3">
    <source>
        <dbReference type="Proteomes" id="UP000229344"/>
    </source>
</evidence>